<dbReference type="PIRSF" id="PIRSF021308">
    <property type="entry name" value="UCP021308"/>
    <property type="match status" value="1"/>
</dbReference>
<dbReference type="InterPro" id="IPR016786">
    <property type="entry name" value="YdeI_bac"/>
</dbReference>
<dbReference type="eggNOG" id="COG4430">
    <property type="taxonomic scope" value="Bacteria"/>
</dbReference>
<dbReference type="Pfam" id="PF13376">
    <property type="entry name" value="OmdA"/>
    <property type="match status" value="1"/>
</dbReference>
<organism evidence="2 3">
    <name type="scientific">Flavobacterium suncheonense GH29-5 = DSM 17707</name>
    <dbReference type="NCBI Taxonomy" id="1121899"/>
    <lineage>
        <taxon>Bacteria</taxon>
        <taxon>Pseudomonadati</taxon>
        <taxon>Bacteroidota</taxon>
        <taxon>Flavobacteriia</taxon>
        <taxon>Flavobacteriales</taxon>
        <taxon>Flavobacteriaceae</taxon>
        <taxon>Flavobacterium</taxon>
    </lineage>
</organism>
<proteinExistence type="predicted"/>
<sequence>MKEDKNPWNKTNQWEEELGILKSIIDKTELEEMTKWGGPVYTINKKNVVGVGGFKSYVGIWFFNGVFLKDDKKVLVNANEGVTKALRQWRFESKEEILKNEKAILQYINEAIANEKAGLAIKPEKKEEIVSELWNAELKADKALKSAFEAFTPYKQREFLEHIESAKQEKTKLSRIEKIKPMVLEGKGLNDKYRS</sequence>
<dbReference type="SUPFAM" id="SSF159888">
    <property type="entry name" value="YdhG-like"/>
    <property type="match status" value="1"/>
</dbReference>
<protein>
    <recommendedName>
        <fullName evidence="1">YdhG-like domain-containing protein</fullName>
    </recommendedName>
</protein>
<feature type="domain" description="YdhG-like" evidence="1">
    <location>
        <begin position="14"/>
        <end position="112"/>
    </location>
</feature>
<accession>A0A0A2MDI0</accession>
<evidence type="ECO:0000313" key="3">
    <source>
        <dbReference type="Proteomes" id="UP000030121"/>
    </source>
</evidence>
<comment type="caution">
    <text evidence="2">The sequence shown here is derived from an EMBL/GenBank/DDBJ whole genome shotgun (WGS) entry which is preliminary data.</text>
</comment>
<evidence type="ECO:0000259" key="1">
    <source>
        <dbReference type="Pfam" id="PF08818"/>
    </source>
</evidence>
<dbReference type="Gene3D" id="3.90.1150.200">
    <property type="match status" value="1"/>
</dbReference>
<name>A0A0A2MDI0_9FLAO</name>
<dbReference type="RefSeq" id="WP_026979805.1">
    <property type="nucleotide sequence ID" value="NZ_AUCZ01000004.1"/>
</dbReference>
<evidence type="ECO:0000313" key="2">
    <source>
        <dbReference type="EMBL" id="KGO90707.1"/>
    </source>
</evidence>
<reference evidence="2 3" key="1">
    <citation type="submission" date="2013-09" db="EMBL/GenBank/DDBJ databases">
        <authorList>
            <person name="Zeng Z."/>
            <person name="Chen C."/>
        </authorList>
    </citation>
    <scope>NUCLEOTIDE SEQUENCE [LARGE SCALE GENOMIC DNA]</scope>
    <source>
        <strain evidence="2 3">GH29-5</strain>
    </source>
</reference>
<keyword evidence="3" id="KW-1185">Reference proteome</keyword>
<dbReference type="STRING" id="1121899.GCA_000430025_01045"/>
<dbReference type="EMBL" id="JRLW01000001">
    <property type="protein sequence ID" value="KGO90707.1"/>
    <property type="molecule type" value="Genomic_DNA"/>
</dbReference>
<gene>
    <name evidence="2" type="ORF">Q764_00865</name>
</gene>
<dbReference type="Proteomes" id="UP000030121">
    <property type="component" value="Unassembled WGS sequence"/>
</dbReference>
<dbReference type="OrthoDB" id="214150at2"/>
<dbReference type="InterPro" id="IPR014922">
    <property type="entry name" value="YdhG-like"/>
</dbReference>
<dbReference type="AlphaFoldDB" id="A0A0A2MDI0"/>
<dbReference type="Pfam" id="PF08818">
    <property type="entry name" value="DUF1801"/>
    <property type="match status" value="1"/>
</dbReference>